<evidence type="ECO:0000313" key="5">
    <source>
        <dbReference type="EMBL" id="HFK97767.1"/>
    </source>
</evidence>
<dbReference type="SUPFAM" id="SSF46548">
    <property type="entry name" value="alpha-helical ferredoxin"/>
    <property type="match status" value="2"/>
</dbReference>
<dbReference type="PANTHER" id="PTHR42783">
    <property type="entry name" value="GLUTAMATE SYNTHASE [NADPH] SMALL CHAIN"/>
    <property type="match status" value="1"/>
</dbReference>
<keyword evidence="2" id="KW-0408">Iron</keyword>
<evidence type="ECO:0000256" key="1">
    <source>
        <dbReference type="ARBA" id="ARBA00022723"/>
    </source>
</evidence>
<dbReference type="PRINTS" id="PR00419">
    <property type="entry name" value="ADXRDTASE"/>
</dbReference>
<gene>
    <name evidence="5" type="ORF">ENS06_10670</name>
</gene>
<sequence>MAHVSGSPILVPFIPRSSTTTESNKTGSWRFLQPRYDEKTAPCSAACPAGEDIARVEMLVAQGLFKEAWETILQENPFPGVCGRVCYHPCEGVCNRGAFDEPIAIHTLERFVADTAMRYGLQPEGTRPAPKSDRVAVVGAGPSGLAAAYFLARLGYGCEVFEARSEPGGLLRWGIPPYRLPVSVLSWELDHLRALGVEIRCNHKITEDFLHTLKDRYAAVFLGCGHYKNTALGIPGEHLSGVEEGLPFLEKIRAGEVPSLSGTVAVIGGGNTAVDVSRCAVRLGAKVVMVYRRRRQDMPAFSHEIQMALDEGVELMELFAPQAISFHAEGFLLTLQKMEVVSEEAGRAQVRPIPGQTMAITVQKIFKALGNTAEEPWLEPPGEAASGILRLANTVVARRENGLVVTYGGDLAAQSKSVAHAIGSGKEAAIALDLYFRKGWEAISEGVARCRVGPGPSLSMEVYMGGERCRRNPHVVAFQEINTDYFLYGPRIVQPRLLVEERLQGFSEIDLKVSAALAIREAERCFNCGVCNQCDNCRLYCPDLAVCRDASAQGRHINLDYCKGCGVCVVECPRNAMSLLENEAGGRP</sequence>
<evidence type="ECO:0000256" key="2">
    <source>
        <dbReference type="ARBA" id="ARBA00023004"/>
    </source>
</evidence>
<dbReference type="PANTHER" id="PTHR42783:SF3">
    <property type="entry name" value="GLUTAMATE SYNTHASE [NADPH] SMALL CHAIN-RELATED"/>
    <property type="match status" value="1"/>
</dbReference>
<evidence type="ECO:0000259" key="4">
    <source>
        <dbReference type="PROSITE" id="PS51379"/>
    </source>
</evidence>
<accession>A0A832A535</accession>
<dbReference type="Gene3D" id="3.50.50.60">
    <property type="entry name" value="FAD/NAD(P)-binding domain"/>
    <property type="match status" value="1"/>
</dbReference>
<dbReference type="InterPro" id="IPR036188">
    <property type="entry name" value="FAD/NAD-bd_sf"/>
</dbReference>
<feature type="domain" description="4Fe-4S ferredoxin-type" evidence="4">
    <location>
        <begin position="553"/>
        <end position="582"/>
    </location>
</feature>
<dbReference type="GO" id="GO:0016491">
    <property type="term" value="F:oxidoreductase activity"/>
    <property type="evidence" value="ECO:0007669"/>
    <property type="project" value="InterPro"/>
</dbReference>
<dbReference type="InterPro" id="IPR017896">
    <property type="entry name" value="4Fe4S_Fe-S-bd"/>
</dbReference>
<dbReference type="Gene3D" id="1.10.1060.10">
    <property type="entry name" value="Alpha-helical ferredoxin"/>
    <property type="match status" value="1"/>
</dbReference>
<dbReference type="InterPro" id="IPR028261">
    <property type="entry name" value="DPD_II"/>
</dbReference>
<evidence type="ECO:0000256" key="3">
    <source>
        <dbReference type="ARBA" id="ARBA00023014"/>
    </source>
</evidence>
<keyword evidence="1" id="KW-0479">Metal-binding</keyword>
<dbReference type="Pfam" id="PF00037">
    <property type="entry name" value="Fer4"/>
    <property type="match status" value="1"/>
</dbReference>
<reference evidence="5" key="1">
    <citation type="journal article" date="2020" name="mSystems">
        <title>Genome- and Community-Level Interaction Insights into Carbon Utilization and Element Cycling Functions of Hydrothermarchaeota in Hydrothermal Sediment.</title>
        <authorList>
            <person name="Zhou Z."/>
            <person name="Liu Y."/>
            <person name="Xu W."/>
            <person name="Pan J."/>
            <person name="Luo Z.H."/>
            <person name="Li M."/>
        </authorList>
    </citation>
    <scope>NUCLEOTIDE SEQUENCE [LARGE SCALE GENOMIC DNA]</scope>
    <source>
        <strain evidence="5">SpSt-456</strain>
    </source>
</reference>
<dbReference type="SUPFAM" id="SSF51971">
    <property type="entry name" value="Nucleotide-binding domain"/>
    <property type="match status" value="1"/>
</dbReference>
<dbReference type="PROSITE" id="PS00198">
    <property type="entry name" value="4FE4S_FER_1"/>
    <property type="match status" value="1"/>
</dbReference>
<proteinExistence type="predicted"/>
<dbReference type="AlphaFoldDB" id="A0A832A535"/>
<dbReference type="InterPro" id="IPR023753">
    <property type="entry name" value="FAD/NAD-binding_dom"/>
</dbReference>
<dbReference type="InterPro" id="IPR017900">
    <property type="entry name" value="4Fe4S_Fe_S_CS"/>
</dbReference>
<keyword evidence="3" id="KW-0411">Iron-sulfur</keyword>
<dbReference type="GO" id="GO:0046872">
    <property type="term" value="F:metal ion binding"/>
    <property type="evidence" value="ECO:0007669"/>
    <property type="project" value="UniProtKB-KW"/>
</dbReference>
<organism evidence="5">
    <name type="scientific">Desulfacinum infernum</name>
    <dbReference type="NCBI Taxonomy" id="35837"/>
    <lineage>
        <taxon>Bacteria</taxon>
        <taxon>Pseudomonadati</taxon>
        <taxon>Thermodesulfobacteriota</taxon>
        <taxon>Syntrophobacteria</taxon>
        <taxon>Syntrophobacterales</taxon>
        <taxon>Syntrophobacteraceae</taxon>
        <taxon>Desulfacinum</taxon>
    </lineage>
</organism>
<protein>
    <recommendedName>
        <fullName evidence="4">4Fe-4S ferredoxin-type domain-containing protein</fullName>
    </recommendedName>
</protein>
<dbReference type="InterPro" id="IPR009051">
    <property type="entry name" value="Helical_ferredxn"/>
</dbReference>
<dbReference type="Pfam" id="PF07992">
    <property type="entry name" value="Pyr_redox_2"/>
    <property type="match status" value="1"/>
</dbReference>
<dbReference type="Pfam" id="PF14691">
    <property type="entry name" value="Fer4_20"/>
    <property type="match status" value="1"/>
</dbReference>
<dbReference type="EMBL" id="DSTK01000033">
    <property type="protein sequence ID" value="HFK97767.1"/>
    <property type="molecule type" value="Genomic_DNA"/>
</dbReference>
<dbReference type="Gene3D" id="3.40.50.720">
    <property type="entry name" value="NAD(P)-binding Rossmann-like Domain"/>
    <property type="match status" value="1"/>
</dbReference>
<dbReference type="GO" id="GO:0051536">
    <property type="term" value="F:iron-sulfur cluster binding"/>
    <property type="evidence" value="ECO:0007669"/>
    <property type="project" value="UniProtKB-KW"/>
</dbReference>
<dbReference type="PROSITE" id="PS51379">
    <property type="entry name" value="4FE4S_FER_2"/>
    <property type="match status" value="1"/>
</dbReference>
<name>A0A832A535_9BACT</name>
<comment type="caution">
    <text evidence="5">The sequence shown here is derived from an EMBL/GenBank/DDBJ whole genome shotgun (WGS) entry which is preliminary data.</text>
</comment>